<evidence type="ECO:0000259" key="1">
    <source>
        <dbReference type="Pfam" id="PF08242"/>
    </source>
</evidence>
<dbReference type="Proteomes" id="UP000048965">
    <property type="component" value="Unassembled WGS sequence"/>
</dbReference>
<protein>
    <submittedName>
        <fullName evidence="2">Phospholipid methyltransferase</fullName>
    </submittedName>
</protein>
<feature type="domain" description="Methyltransferase type 12" evidence="1">
    <location>
        <begin position="61"/>
        <end position="164"/>
    </location>
</feature>
<dbReference type="RefSeq" id="WP_181018613.1">
    <property type="nucleotide sequence ID" value="NZ_BBNO01000004.1"/>
</dbReference>
<sequence>MNESTTHIRARTQRSTEGWTFLVESIRNHRTVGSIAPSGTSLAKLLTDPLLERAPRSANVLEVGAGTGSVTRVLLSRIPRGSRLDIVEANDQFAAHLRRLVRSHPNLLEKQERVRVHNMFVEQLSTDRRYDVIVSGLPFSNLSPRQVEEIMDRYLDLLRPGGTLTYFSYCGSRWVRAFLTSRPEARRQREVKGLLNRYHQQYAIGCWTVWGNLPPAQVWQLRRPIDAVNVSGGSAVQPHLSR</sequence>
<dbReference type="EMBL" id="BBNO01000004">
    <property type="protein sequence ID" value="GAO09052.1"/>
    <property type="molecule type" value="Genomic_DNA"/>
</dbReference>
<evidence type="ECO:0000313" key="3">
    <source>
        <dbReference type="Proteomes" id="UP000048965"/>
    </source>
</evidence>
<dbReference type="InterPro" id="IPR029063">
    <property type="entry name" value="SAM-dependent_MTases_sf"/>
</dbReference>
<keyword evidence="2" id="KW-0489">Methyltransferase</keyword>
<dbReference type="InterPro" id="IPR013217">
    <property type="entry name" value="Methyltransf_12"/>
</dbReference>
<reference evidence="2 3" key="2">
    <citation type="journal article" date="2015" name="Stand. Genomic Sci.">
        <title>Draft genome sequence of marine-derived Streptomyces sp. TP-A0598, a producer of anti-MRSA antibiotic lydicamycins.</title>
        <authorList>
            <person name="Komaki H."/>
            <person name="Ichikawa N."/>
            <person name="Hosoyama A."/>
            <person name="Fujita N."/>
            <person name="Igarashi Y."/>
        </authorList>
    </citation>
    <scope>NUCLEOTIDE SEQUENCE [LARGE SCALE GENOMIC DNA]</scope>
    <source>
        <strain evidence="2 3">NBRC 110027</strain>
    </source>
</reference>
<comment type="caution">
    <text evidence="2">The sequence shown here is derived from an EMBL/GenBank/DDBJ whole genome shotgun (WGS) entry which is preliminary data.</text>
</comment>
<gene>
    <name evidence="2" type="ORF">TPA0598_04_06880</name>
</gene>
<reference evidence="3" key="1">
    <citation type="submission" date="2014-09" db="EMBL/GenBank/DDBJ databases">
        <title>Whole genome shotgun sequence of Streptomyces sp. NBRC 110027.</title>
        <authorList>
            <person name="Komaki H."/>
            <person name="Ichikawa N."/>
            <person name="Katano-Makiyama Y."/>
            <person name="Hosoyama A."/>
            <person name="Hashimoto M."/>
            <person name="Uohara A."/>
            <person name="Kitahashi Y."/>
            <person name="Ohji S."/>
            <person name="Kimura A."/>
            <person name="Yamazoe A."/>
            <person name="Igarashi Y."/>
            <person name="Fujita N."/>
        </authorList>
    </citation>
    <scope>NUCLEOTIDE SEQUENCE [LARGE SCALE GENOMIC DNA]</scope>
    <source>
        <strain evidence="3">NBRC 110027</strain>
    </source>
</reference>
<dbReference type="SUPFAM" id="SSF53335">
    <property type="entry name" value="S-adenosyl-L-methionine-dependent methyltransferases"/>
    <property type="match status" value="1"/>
</dbReference>
<dbReference type="Gene3D" id="3.40.50.150">
    <property type="entry name" value="Vaccinia Virus protein VP39"/>
    <property type="match status" value="1"/>
</dbReference>
<dbReference type="GO" id="GO:0032259">
    <property type="term" value="P:methylation"/>
    <property type="evidence" value="ECO:0007669"/>
    <property type="project" value="UniProtKB-KW"/>
</dbReference>
<evidence type="ECO:0000313" key="2">
    <source>
        <dbReference type="EMBL" id="GAO09052.1"/>
    </source>
</evidence>
<keyword evidence="3" id="KW-1185">Reference proteome</keyword>
<dbReference type="GO" id="GO:0008168">
    <property type="term" value="F:methyltransferase activity"/>
    <property type="evidence" value="ECO:0007669"/>
    <property type="project" value="UniProtKB-KW"/>
</dbReference>
<organism evidence="2 3">
    <name type="scientific">Streptomyces lydicamycinicus</name>
    <dbReference type="NCBI Taxonomy" id="1546107"/>
    <lineage>
        <taxon>Bacteria</taxon>
        <taxon>Bacillati</taxon>
        <taxon>Actinomycetota</taxon>
        <taxon>Actinomycetes</taxon>
        <taxon>Kitasatosporales</taxon>
        <taxon>Streptomycetaceae</taxon>
        <taxon>Streptomyces</taxon>
    </lineage>
</organism>
<dbReference type="CDD" id="cd02440">
    <property type="entry name" value="AdoMet_MTases"/>
    <property type="match status" value="1"/>
</dbReference>
<keyword evidence="2" id="KW-0808">Transferase</keyword>
<dbReference type="Pfam" id="PF08242">
    <property type="entry name" value="Methyltransf_12"/>
    <property type="match status" value="1"/>
</dbReference>
<proteinExistence type="predicted"/>
<name>A0A0P4R782_9ACTN</name>
<accession>A0A0P4R782</accession>
<dbReference type="AlphaFoldDB" id="A0A0P4R782"/>